<name>Q5HXG5_GLUOX</name>
<dbReference type="RefSeq" id="WP_011251594.1">
    <property type="nucleotide sequence ID" value="NC_006675.1"/>
</dbReference>
<dbReference type="EMBL" id="CP000007">
    <property type="protein sequence ID" value="AAW59789.1"/>
    <property type="molecule type" value="Genomic_DNA"/>
</dbReference>
<protein>
    <submittedName>
        <fullName evidence="1">Uncharacterized protein</fullName>
    </submittedName>
</protein>
<gene>
    <name evidence="1" type="ordered locus">GOX2725</name>
</gene>
<geneLocation type="plasmid" evidence="1 2">
    <name>pGOX4</name>
</geneLocation>
<accession>Q5HXG5</accession>
<proteinExistence type="predicted"/>
<dbReference type="KEGG" id="gox:GOX2725"/>
<organism evidence="1 2">
    <name type="scientific">Gluconobacter oxydans (strain 621H)</name>
    <name type="common">Gluconobacter suboxydans</name>
    <dbReference type="NCBI Taxonomy" id="290633"/>
    <lineage>
        <taxon>Bacteria</taxon>
        <taxon>Pseudomonadati</taxon>
        <taxon>Pseudomonadota</taxon>
        <taxon>Alphaproteobacteria</taxon>
        <taxon>Acetobacterales</taxon>
        <taxon>Acetobacteraceae</taxon>
        <taxon>Gluconobacter</taxon>
    </lineage>
</organism>
<reference evidence="1 2" key="1">
    <citation type="journal article" date="2005" name="Nat. Biotechnol.">
        <title>Complete genome sequence of the acetic acid bacterium Gluconobacter oxydans.</title>
        <authorList>
            <person name="Prust C."/>
            <person name="Hoffmeister M."/>
            <person name="Liesegang H."/>
            <person name="Wiezer A."/>
            <person name="Fricke W.F."/>
            <person name="Ehrenreich A."/>
            <person name="Gottschalk G."/>
            <person name="Deppenmeier U."/>
        </authorList>
    </citation>
    <scope>NUCLEOTIDE SEQUENCE [LARGE SCALE GENOMIC DNA]</scope>
    <source>
        <strain evidence="2">621H</strain>
        <plasmid evidence="2">Plasmid pGOX4</plasmid>
    </source>
</reference>
<dbReference type="Proteomes" id="UP000006375">
    <property type="component" value="Plasmid pGOX4"/>
</dbReference>
<dbReference type="AlphaFoldDB" id="Q5HXG5"/>
<sequence length="75" mass="8289">MIDLELKHMPGMTTGYMCKTDYDHELGEATGGVRVYASLADLKAAQPCVETCGIVQVGIRFLKLVQNANWDRVQS</sequence>
<keyword evidence="2" id="KW-1185">Reference proteome</keyword>
<evidence type="ECO:0000313" key="2">
    <source>
        <dbReference type="Proteomes" id="UP000006375"/>
    </source>
</evidence>
<dbReference type="HOGENOM" id="CLU_2665944_0_0_5"/>
<keyword evidence="1" id="KW-0614">Plasmid</keyword>
<evidence type="ECO:0000313" key="1">
    <source>
        <dbReference type="EMBL" id="AAW59789.1"/>
    </source>
</evidence>